<dbReference type="PANTHER" id="PTHR34979:SF1">
    <property type="entry name" value="INNER MEMBRANE PROTEIN YGAZ"/>
    <property type="match status" value="1"/>
</dbReference>
<reference evidence="9" key="1">
    <citation type="submission" date="2020-10" db="EMBL/GenBank/DDBJ databases">
        <authorList>
            <person name="Gilroy R."/>
        </authorList>
    </citation>
    <scope>NUCLEOTIDE SEQUENCE</scope>
    <source>
        <strain evidence="9">10532</strain>
    </source>
</reference>
<comment type="subcellular location">
    <subcellularLocation>
        <location evidence="1">Cell membrane</location>
        <topology evidence="1">Multi-pass membrane protein</topology>
    </subcellularLocation>
</comment>
<dbReference type="AlphaFoldDB" id="A0A9D9HQI6"/>
<dbReference type="Pfam" id="PF03591">
    <property type="entry name" value="AzlC"/>
    <property type="match status" value="1"/>
</dbReference>
<feature type="transmembrane region" description="Helical" evidence="8">
    <location>
        <begin position="156"/>
        <end position="174"/>
    </location>
</feature>
<name>A0A9D9HQI6_9SPIR</name>
<dbReference type="GO" id="GO:0005886">
    <property type="term" value="C:plasma membrane"/>
    <property type="evidence" value="ECO:0007669"/>
    <property type="project" value="UniProtKB-SubCell"/>
</dbReference>
<evidence type="ECO:0000256" key="3">
    <source>
        <dbReference type="ARBA" id="ARBA00022448"/>
    </source>
</evidence>
<feature type="transmembrane region" description="Helical" evidence="8">
    <location>
        <begin position="186"/>
        <end position="219"/>
    </location>
</feature>
<keyword evidence="7 8" id="KW-0472">Membrane</keyword>
<feature type="transmembrane region" description="Helical" evidence="8">
    <location>
        <begin position="52"/>
        <end position="77"/>
    </location>
</feature>
<dbReference type="GO" id="GO:1903785">
    <property type="term" value="P:L-valine transmembrane transport"/>
    <property type="evidence" value="ECO:0007669"/>
    <property type="project" value="TreeGrafter"/>
</dbReference>
<evidence type="ECO:0000256" key="8">
    <source>
        <dbReference type="SAM" id="Phobius"/>
    </source>
</evidence>
<keyword evidence="4" id="KW-1003">Cell membrane</keyword>
<keyword evidence="5 8" id="KW-0812">Transmembrane</keyword>
<evidence type="ECO:0000256" key="1">
    <source>
        <dbReference type="ARBA" id="ARBA00004651"/>
    </source>
</evidence>
<dbReference type="InterPro" id="IPR011606">
    <property type="entry name" value="Brnchd-chn_aa_trnsp_permease"/>
</dbReference>
<evidence type="ECO:0000256" key="2">
    <source>
        <dbReference type="ARBA" id="ARBA00010735"/>
    </source>
</evidence>
<proteinExistence type="inferred from homology"/>
<evidence type="ECO:0000313" key="10">
    <source>
        <dbReference type="Proteomes" id="UP000823638"/>
    </source>
</evidence>
<keyword evidence="6 8" id="KW-1133">Transmembrane helix</keyword>
<protein>
    <submittedName>
        <fullName evidence="9">AzlC family ABC transporter permease</fullName>
    </submittedName>
</protein>
<sequence length="225" mass="24437">MKRDEFISAFRVTIPVLFGYLAIGIPFGLMLVSKGYPWYLAPFMSLCMYAGAGQYIAVGLFASGASLSAMIITTLMVNIRHIVYGLSLITDFKAVGRWKPYLVFALTDETYALLTGVKVPEGADSGRFYGLIALLNQSYWICGSLIGAVAGKLIPFPLTGIDFALTSLFIVLLIDQLERTRDWVPVAIGFGASVVSLLIFGTDMLIPALAFSLGALIIFRGRKVV</sequence>
<evidence type="ECO:0000256" key="6">
    <source>
        <dbReference type="ARBA" id="ARBA00022989"/>
    </source>
</evidence>
<keyword evidence="3" id="KW-0813">Transport</keyword>
<feature type="transmembrane region" description="Helical" evidence="8">
    <location>
        <begin position="12"/>
        <end position="32"/>
    </location>
</feature>
<accession>A0A9D9HQI6</accession>
<reference evidence="9" key="2">
    <citation type="journal article" date="2021" name="PeerJ">
        <title>Extensive microbial diversity within the chicken gut microbiome revealed by metagenomics and culture.</title>
        <authorList>
            <person name="Gilroy R."/>
            <person name="Ravi A."/>
            <person name="Getino M."/>
            <person name="Pursley I."/>
            <person name="Horton D.L."/>
            <person name="Alikhan N.F."/>
            <person name="Baker D."/>
            <person name="Gharbi K."/>
            <person name="Hall N."/>
            <person name="Watson M."/>
            <person name="Adriaenssens E.M."/>
            <person name="Foster-Nyarko E."/>
            <person name="Jarju S."/>
            <person name="Secka A."/>
            <person name="Antonio M."/>
            <person name="Oren A."/>
            <person name="Chaudhuri R.R."/>
            <person name="La Ragione R."/>
            <person name="Hildebrand F."/>
            <person name="Pallen M.J."/>
        </authorList>
    </citation>
    <scope>NUCLEOTIDE SEQUENCE</scope>
    <source>
        <strain evidence="9">10532</strain>
    </source>
</reference>
<evidence type="ECO:0000313" key="9">
    <source>
        <dbReference type="EMBL" id="MBO8458392.1"/>
    </source>
</evidence>
<comment type="similarity">
    <text evidence="2">Belongs to the AzlC family.</text>
</comment>
<gene>
    <name evidence="9" type="ORF">IAA81_09250</name>
</gene>
<dbReference type="Proteomes" id="UP000823638">
    <property type="component" value="Unassembled WGS sequence"/>
</dbReference>
<evidence type="ECO:0000256" key="4">
    <source>
        <dbReference type="ARBA" id="ARBA00022475"/>
    </source>
</evidence>
<organism evidence="9 10">
    <name type="scientific">Candidatus Gallitreponema excrementavium</name>
    <dbReference type="NCBI Taxonomy" id="2840840"/>
    <lineage>
        <taxon>Bacteria</taxon>
        <taxon>Pseudomonadati</taxon>
        <taxon>Spirochaetota</taxon>
        <taxon>Spirochaetia</taxon>
        <taxon>Spirochaetales</taxon>
        <taxon>Candidatus Gallitreponema</taxon>
    </lineage>
</organism>
<comment type="caution">
    <text evidence="9">The sequence shown here is derived from an EMBL/GenBank/DDBJ whole genome shotgun (WGS) entry which is preliminary data.</text>
</comment>
<evidence type="ECO:0000256" key="7">
    <source>
        <dbReference type="ARBA" id="ARBA00023136"/>
    </source>
</evidence>
<evidence type="ECO:0000256" key="5">
    <source>
        <dbReference type="ARBA" id="ARBA00022692"/>
    </source>
</evidence>
<dbReference type="EMBL" id="JADIMM010000108">
    <property type="protein sequence ID" value="MBO8458392.1"/>
    <property type="molecule type" value="Genomic_DNA"/>
</dbReference>
<feature type="transmembrane region" description="Helical" evidence="8">
    <location>
        <begin position="128"/>
        <end position="150"/>
    </location>
</feature>
<dbReference type="PANTHER" id="PTHR34979">
    <property type="entry name" value="INNER MEMBRANE PROTEIN YGAZ"/>
    <property type="match status" value="1"/>
</dbReference>